<accession>A0A6J6G487</accession>
<sequence length="173" mass="20289">MTATLILIQHIHLTLKVGVRSNRTRLTQNLTTLNIFLLRSTKKSTNIVASLTLVKKLAEHFHTSAHRFLRITQTNDLYFITSMNTTLLNLASHNSSTTSNREHIFNRHQERLIQFTHRLRNRRITRSHQLHNLFLPSSITLKSLQRRHPNNRSVITRELILVQQLTNLKLHQL</sequence>
<evidence type="ECO:0000313" key="1">
    <source>
        <dbReference type="EMBL" id="CAB4591678.1"/>
    </source>
</evidence>
<name>A0A6J6G487_9ZZZZ</name>
<dbReference type="EMBL" id="CAEZUK010000017">
    <property type="protein sequence ID" value="CAB4591678.1"/>
    <property type="molecule type" value="Genomic_DNA"/>
</dbReference>
<protein>
    <submittedName>
        <fullName evidence="1">Unannotated protein</fullName>
    </submittedName>
</protein>
<dbReference type="AntiFam" id="ANF00225">
    <property type="entry name" value="Shadow ORF (opposite tuf)"/>
</dbReference>
<dbReference type="AlphaFoldDB" id="A0A6J6G487"/>
<proteinExistence type="predicted"/>
<gene>
    <name evidence="1" type="ORF">UFOPK1820_00186</name>
</gene>
<organism evidence="1">
    <name type="scientific">freshwater metagenome</name>
    <dbReference type="NCBI Taxonomy" id="449393"/>
    <lineage>
        <taxon>unclassified sequences</taxon>
        <taxon>metagenomes</taxon>
        <taxon>ecological metagenomes</taxon>
    </lineage>
</organism>
<reference evidence="1" key="1">
    <citation type="submission" date="2020-05" db="EMBL/GenBank/DDBJ databases">
        <authorList>
            <person name="Chiriac C."/>
            <person name="Salcher M."/>
            <person name="Ghai R."/>
            <person name="Kavagutti S V."/>
        </authorList>
    </citation>
    <scope>NUCLEOTIDE SEQUENCE</scope>
</reference>